<gene>
    <name evidence="2" type="ORF">I5907_10410</name>
</gene>
<dbReference type="SUPFAM" id="SSF141673">
    <property type="entry name" value="MOSC N-terminal domain-like"/>
    <property type="match status" value="1"/>
</dbReference>
<sequence>MLNVSELYIYPVKSLGGVKIQQAMLTDRGFEHDRRWMLVDRDNVFLSQREMPRMSLLKIDMQPGGFDVYHAAKPAERFFIAYESNQTERSVVRVWNDQCIAVNAGNYADAWFSDMLSVQCRLVFMPDDVKRLVDQRYAHNHEITSFSDDYPLLMIGQASLDDLNSRLREPLSMERFRPNIVFTGGYPFQEDDITAFQINGIQFSCAKPCARCVVTNIDQQNGIKGKEPLKTLSTYRMQNNKVLFGQNLLYKGNGIVATGDIIERT</sequence>
<dbReference type="GO" id="GO:0030151">
    <property type="term" value="F:molybdenum ion binding"/>
    <property type="evidence" value="ECO:0007669"/>
    <property type="project" value="InterPro"/>
</dbReference>
<proteinExistence type="predicted"/>
<dbReference type="InterPro" id="IPR005303">
    <property type="entry name" value="MOCOS_middle"/>
</dbReference>
<evidence type="ECO:0000313" key="3">
    <source>
        <dbReference type="Proteomes" id="UP000628448"/>
    </source>
</evidence>
<dbReference type="GO" id="GO:0003824">
    <property type="term" value="F:catalytic activity"/>
    <property type="evidence" value="ECO:0007669"/>
    <property type="project" value="InterPro"/>
</dbReference>
<dbReference type="PROSITE" id="PS51340">
    <property type="entry name" value="MOSC"/>
    <property type="match status" value="1"/>
</dbReference>
<comment type="caution">
    <text evidence="2">The sequence shown here is derived from an EMBL/GenBank/DDBJ whole genome shotgun (WGS) entry which is preliminary data.</text>
</comment>
<protein>
    <submittedName>
        <fullName evidence="2">MOSC domain-containing protein</fullName>
    </submittedName>
</protein>
<dbReference type="PANTHER" id="PTHR14237">
    <property type="entry name" value="MOLYBDOPTERIN COFACTOR SULFURASE MOSC"/>
    <property type="match status" value="1"/>
</dbReference>
<reference evidence="2" key="1">
    <citation type="submission" date="2020-11" db="EMBL/GenBank/DDBJ databases">
        <title>Bacterial whole genome sequence for Panacibacter sp. DH6.</title>
        <authorList>
            <person name="Le V."/>
            <person name="Ko S."/>
            <person name="Ahn C.-Y."/>
            <person name="Oh H.-M."/>
        </authorList>
    </citation>
    <scope>NUCLEOTIDE SEQUENCE</scope>
    <source>
        <strain evidence="2">DH6</strain>
    </source>
</reference>
<dbReference type="Proteomes" id="UP000628448">
    <property type="component" value="Unassembled WGS sequence"/>
</dbReference>
<evidence type="ECO:0000313" key="2">
    <source>
        <dbReference type="EMBL" id="MBG9376649.1"/>
    </source>
</evidence>
<dbReference type="GO" id="GO:0030170">
    <property type="term" value="F:pyridoxal phosphate binding"/>
    <property type="evidence" value="ECO:0007669"/>
    <property type="project" value="InterPro"/>
</dbReference>
<dbReference type="SUPFAM" id="SSF50800">
    <property type="entry name" value="PK beta-barrel domain-like"/>
    <property type="match status" value="1"/>
</dbReference>
<accession>A0A931GXU9</accession>
<dbReference type="Pfam" id="PF03473">
    <property type="entry name" value="MOSC"/>
    <property type="match status" value="1"/>
</dbReference>
<dbReference type="Pfam" id="PF03476">
    <property type="entry name" value="MOSC_N"/>
    <property type="match status" value="1"/>
</dbReference>
<dbReference type="InterPro" id="IPR011037">
    <property type="entry name" value="Pyrv_Knase-like_insert_dom_sf"/>
</dbReference>
<feature type="domain" description="MOSC" evidence="1">
    <location>
        <begin position="130"/>
        <end position="265"/>
    </location>
</feature>
<organism evidence="2 3">
    <name type="scientific">Panacibacter microcysteis</name>
    <dbReference type="NCBI Taxonomy" id="2793269"/>
    <lineage>
        <taxon>Bacteria</taxon>
        <taxon>Pseudomonadati</taxon>
        <taxon>Bacteroidota</taxon>
        <taxon>Chitinophagia</taxon>
        <taxon>Chitinophagales</taxon>
        <taxon>Chitinophagaceae</taxon>
        <taxon>Panacibacter</taxon>
    </lineage>
</organism>
<dbReference type="PANTHER" id="PTHR14237:SF19">
    <property type="entry name" value="MITOCHONDRIAL AMIDOXIME REDUCING COMPONENT 1"/>
    <property type="match status" value="1"/>
</dbReference>
<dbReference type="InterPro" id="IPR005302">
    <property type="entry name" value="MoCF_Sase_C"/>
</dbReference>
<dbReference type="EMBL" id="JADWYR010000001">
    <property type="protein sequence ID" value="MBG9376649.1"/>
    <property type="molecule type" value="Genomic_DNA"/>
</dbReference>
<dbReference type="AlphaFoldDB" id="A0A931GXU9"/>
<name>A0A931GXU9_9BACT</name>
<evidence type="ECO:0000259" key="1">
    <source>
        <dbReference type="PROSITE" id="PS51340"/>
    </source>
</evidence>
<keyword evidence="3" id="KW-1185">Reference proteome</keyword>